<evidence type="ECO:0000256" key="5">
    <source>
        <dbReference type="PIRSR" id="PIRSR604294-1"/>
    </source>
</evidence>
<feature type="binding site" evidence="5">
    <location>
        <position position="313"/>
    </location>
    <ligand>
        <name>Fe cation</name>
        <dbReference type="ChEBI" id="CHEBI:24875"/>
        <note>catalytic</note>
    </ligand>
</feature>
<comment type="similarity">
    <text evidence="1 6">Belongs to the carotenoid oxygenase family.</text>
</comment>
<feature type="binding site" evidence="5">
    <location>
        <position position="250"/>
    </location>
    <ligand>
        <name>Fe cation</name>
        <dbReference type="ChEBI" id="CHEBI:24875"/>
        <note>catalytic</note>
    </ligand>
</feature>
<evidence type="ECO:0000313" key="8">
    <source>
        <dbReference type="Proteomes" id="UP000325255"/>
    </source>
</evidence>
<dbReference type="GO" id="GO:0046872">
    <property type="term" value="F:metal ion binding"/>
    <property type="evidence" value="ECO:0007669"/>
    <property type="project" value="UniProtKB-KW"/>
</dbReference>
<evidence type="ECO:0000256" key="6">
    <source>
        <dbReference type="RuleBase" id="RU364048"/>
    </source>
</evidence>
<comment type="cofactor">
    <cofactor evidence="5 6">
        <name>Fe(2+)</name>
        <dbReference type="ChEBI" id="CHEBI:29033"/>
    </cofactor>
    <text evidence="5 6">Binds 1 Fe(2+) ion per subunit.</text>
</comment>
<feature type="binding site" evidence="5">
    <location>
        <position position="487"/>
    </location>
    <ligand>
        <name>Fe cation</name>
        <dbReference type="ChEBI" id="CHEBI:24875"/>
        <note>catalytic</note>
    </ligand>
</feature>
<protein>
    <recommendedName>
        <fullName evidence="6">Dioxygenase</fullName>
        <ecNumber evidence="6">1.13.11.-</ecNumber>
    </recommendedName>
</protein>
<dbReference type="InterPro" id="IPR004294">
    <property type="entry name" value="Carotenoid_Oase"/>
</dbReference>
<dbReference type="OrthoDB" id="6636843at2"/>
<keyword evidence="6" id="KW-0223">Dioxygenase</keyword>
<evidence type="ECO:0000256" key="3">
    <source>
        <dbReference type="ARBA" id="ARBA00023002"/>
    </source>
</evidence>
<name>A0A5M6IND0_9PROT</name>
<sequence length="498" mass="54960">MSLLRRAMLRASAETVRSGGLLALYLALHGHAWPNRLPNPFLKGGFAPVRDELTVEALPVRGELPKDLAGVYLRNGPNPEFKPLSYTFPFDGDGMVHALALQEGRASYRNRFVLTPGLRAEQRAGRALYGGMLTPRWPDPALIGPDGDPSPFKNTANTNVIHHGGRTLALWEGGLPIELGPDLRTIGPCDFNGQVRTAFTAHPQTDPHTGELLAFRYVPTPPYLFLIVIDPTGQHAREIPIDVAAPFMVHDFTVTPRYAIFFLCPTLIDPASAIRGRRLLSWEPERGTCIALVPRDGCGPVRWFRTDPFFVFHFMNAFEQAERIAVDYVQHASFGGGMSTAMPSLWRMELDPATGLARRSQLCDHIAEFPRIDRQVAGRRNRYGWMPLAGRHRGPASTFSAVARYDFLRGDVAVHDFGQGQEMGEPVFIPRPGADPSRRAEGDGWIGAYVYDLAADATRFVLLDAVDIVAPPLAEIMLPRRVPHGFHGNWIEGAALAA</sequence>
<comment type="caution">
    <text evidence="7">The sequence shown here is derived from an EMBL/GenBank/DDBJ whole genome shotgun (WGS) entry which is preliminary data.</text>
</comment>
<evidence type="ECO:0000313" key="7">
    <source>
        <dbReference type="EMBL" id="KAA5609766.1"/>
    </source>
</evidence>
<proteinExistence type="inferred from homology"/>
<dbReference type="EC" id="1.13.11.-" evidence="6"/>
<dbReference type="RefSeq" id="WP_150043127.1">
    <property type="nucleotide sequence ID" value="NZ_OW485601.1"/>
</dbReference>
<accession>A0A5M6IND0</accession>
<keyword evidence="4 5" id="KW-0408">Iron</keyword>
<evidence type="ECO:0000256" key="2">
    <source>
        <dbReference type="ARBA" id="ARBA00022723"/>
    </source>
</evidence>
<dbReference type="Pfam" id="PF03055">
    <property type="entry name" value="RPE65"/>
    <property type="match status" value="1"/>
</dbReference>
<dbReference type="GO" id="GO:0016121">
    <property type="term" value="P:carotene catabolic process"/>
    <property type="evidence" value="ECO:0007669"/>
    <property type="project" value="TreeGrafter"/>
</dbReference>
<keyword evidence="3 6" id="KW-0560">Oxidoreductase</keyword>
<reference evidence="7 8" key="1">
    <citation type="submission" date="2019-09" db="EMBL/GenBank/DDBJ databases">
        <title>Genome sequence of Rhodovastum atsumiense, a diverse member of the Acetobacteraceae family of non-sulfur purple photosynthetic bacteria.</title>
        <authorList>
            <person name="Meyer T."/>
            <person name="Kyndt J."/>
        </authorList>
    </citation>
    <scope>NUCLEOTIDE SEQUENCE [LARGE SCALE GENOMIC DNA]</scope>
    <source>
        <strain evidence="7 8">DSM 21279</strain>
    </source>
</reference>
<keyword evidence="2 5" id="KW-0479">Metal-binding</keyword>
<dbReference type="PANTHER" id="PTHR10543:SF89">
    <property type="entry name" value="CAROTENOID 9,10(9',10')-CLEAVAGE DIOXYGENASE 1"/>
    <property type="match status" value="1"/>
</dbReference>
<evidence type="ECO:0000256" key="4">
    <source>
        <dbReference type="ARBA" id="ARBA00023004"/>
    </source>
</evidence>
<dbReference type="GO" id="GO:0010436">
    <property type="term" value="F:carotenoid dioxygenase activity"/>
    <property type="evidence" value="ECO:0007669"/>
    <property type="project" value="TreeGrafter"/>
</dbReference>
<organism evidence="7 8">
    <name type="scientific">Rhodovastum atsumiense</name>
    <dbReference type="NCBI Taxonomy" id="504468"/>
    <lineage>
        <taxon>Bacteria</taxon>
        <taxon>Pseudomonadati</taxon>
        <taxon>Pseudomonadota</taxon>
        <taxon>Alphaproteobacteria</taxon>
        <taxon>Acetobacterales</taxon>
        <taxon>Acetobacteraceae</taxon>
        <taxon>Rhodovastum</taxon>
    </lineage>
</organism>
<dbReference type="Proteomes" id="UP000325255">
    <property type="component" value="Unassembled WGS sequence"/>
</dbReference>
<dbReference type="EMBL" id="VWPK01000044">
    <property type="protein sequence ID" value="KAA5609766.1"/>
    <property type="molecule type" value="Genomic_DNA"/>
</dbReference>
<keyword evidence="8" id="KW-1185">Reference proteome</keyword>
<gene>
    <name evidence="7" type="ORF">F1189_22495</name>
</gene>
<evidence type="ECO:0000256" key="1">
    <source>
        <dbReference type="ARBA" id="ARBA00006787"/>
    </source>
</evidence>
<dbReference type="PANTHER" id="PTHR10543">
    <property type="entry name" value="BETA-CAROTENE DIOXYGENASE"/>
    <property type="match status" value="1"/>
</dbReference>
<dbReference type="AlphaFoldDB" id="A0A5M6IND0"/>
<feature type="binding site" evidence="5">
    <location>
        <position position="202"/>
    </location>
    <ligand>
        <name>Fe cation</name>
        <dbReference type="ChEBI" id="CHEBI:24875"/>
        <note>catalytic</note>
    </ligand>
</feature>